<dbReference type="InterPro" id="IPR000299">
    <property type="entry name" value="FERM_domain"/>
</dbReference>
<feature type="coiled-coil region" evidence="3">
    <location>
        <begin position="92"/>
        <end position="169"/>
    </location>
</feature>
<dbReference type="Pfam" id="PF21989">
    <property type="entry name" value="RA_2"/>
    <property type="match status" value="1"/>
</dbReference>
<feature type="domain" description="FERM" evidence="6">
    <location>
        <begin position="870"/>
        <end position="1190"/>
    </location>
</feature>
<dbReference type="PANTHER" id="PTHR22903">
    <property type="entry name" value="PLEKHH PROTEIN"/>
    <property type="match status" value="1"/>
</dbReference>
<feature type="domain" description="PH" evidence="5">
    <location>
        <begin position="451"/>
        <end position="545"/>
    </location>
</feature>
<dbReference type="PANTHER" id="PTHR22903:SF4">
    <property type="entry name" value="PLECKSTRIN HOMOLOGY DOMAIN-CONTAINING FAMILY H MEMBER 1"/>
    <property type="match status" value="1"/>
</dbReference>
<evidence type="ECO:0000256" key="2">
    <source>
        <dbReference type="ARBA" id="ARBA00023054"/>
    </source>
</evidence>
<dbReference type="GeneTree" id="ENSGT00940000159456"/>
<evidence type="ECO:0000259" key="5">
    <source>
        <dbReference type="PROSITE" id="PS50003"/>
    </source>
</evidence>
<evidence type="ECO:0000259" key="7">
    <source>
        <dbReference type="PROSITE" id="PS51016"/>
    </source>
</evidence>
<dbReference type="InterPro" id="IPR001849">
    <property type="entry name" value="PH_domain"/>
</dbReference>
<dbReference type="PROSITE" id="PS50057">
    <property type="entry name" value="FERM_3"/>
    <property type="match status" value="1"/>
</dbReference>
<dbReference type="SUPFAM" id="SSF47031">
    <property type="entry name" value="Second domain of FERM"/>
    <property type="match status" value="1"/>
</dbReference>
<organism evidence="8 9">
    <name type="scientific">Ursus americanus</name>
    <name type="common">American black bear</name>
    <name type="synonym">Euarctos americanus</name>
    <dbReference type="NCBI Taxonomy" id="9643"/>
    <lineage>
        <taxon>Eukaryota</taxon>
        <taxon>Metazoa</taxon>
        <taxon>Chordata</taxon>
        <taxon>Craniata</taxon>
        <taxon>Vertebrata</taxon>
        <taxon>Euteleostomi</taxon>
        <taxon>Mammalia</taxon>
        <taxon>Eutheria</taxon>
        <taxon>Laurasiatheria</taxon>
        <taxon>Carnivora</taxon>
        <taxon>Caniformia</taxon>
        <taxon>Ursidae</taxon>
        <taxon>Ursus</taxon>
    </lineage>
</organism>
<evidence type="ECO:0000256" key="1">
    <source>
        <dbReference type="ARBA" id="ARBA00022737"/>
    </source>
</evidence>
<feature type="region of interest" description="Disordered" evidence="4">
    <location>
        <begin position="279"/>
        <end position="355"/>
    </location>
</feature>
<dbReference type="CDD" id="cd14473">
    <property type="entry name" value="FERM_B-lobe"/>
    <property type="match status" value="1"/>
</dbReference>
<keyword evidence="9" id="KW-1185">Reference proteome</keyword>
<proteinExistence type="predicted"/>
<dbReference type="PROSITE" id="PS50003">
    <property type="entry name" value="PH_DOMAIN"/>
    <property type="match status" value="2"/>
</dbReference>
<dbReference type="SMART" id="SM00139">
    <property type="entry name" value="MyTH4"/>
    <property type="match status" value="1"/>
</dbReference>
<dbReference type="AlphaFoldDB" id="A0A452QZV9"/>
<dbReference type="InterPro" id="IPR035963">
    <property type="entry name" value="FERM_2"/>
</dbReference>
<dbReference type="Gene3D" id="2.30.29.30">
    <property type="entry name" value="Pleckstrin-homology domain (PH domain)/Phosphotyrosine-binding domain (PTB)"/>
    <property type="match status" value="2"/>
</dbReference>
<dbReference type="CDD" id="cd13282">
    <property type="entry name" value="PH1_PLEKHH1_PLEKHH2"/>
    <property type="match status" value="1"/>
</dbReference>
<dbReference type="InterPro" id="IPR011993">
    <property type="entry name" value="PH-like_dom_sf"/>
</dbReference>
<feature type="domain" description="PH" evidence="5">
    <location>
        <begin position="560"/>
        <end position="669"/>
    </location>
</feature>
<dbReference type="Gene3D" id="1.20.80.10">
    <property type="match status" value="1"/>
</dbReference>
<dbReference type="InterPro" id="IPR000857">
    <property type="entry name" value="MyTH4_dom"/>
</dbReference>
<reference evidence="8" key="3">
    <citation type="submission" date="2025-09" db="UniProtKB">
        <authorList>
            <consortium name="Ensembl"/>
        </authorList>
    </citation>
    <scope>IDENTIFICATION</scope>
</reference>
<dbReference type="PROSITE" id="PS51016">
    <property type="entry name" value="MYTH4"/>
    <property type="match status" value="1"/>
</dbReference>
<dbReference type="SMART" id="SM00295">
    <property type="entry name" value="B41"/>
    <property type="match status" value="1"/>
</dbReference>
<name>A0A452QZV9_URSAM</name>
<evidence type="ECO:0000313" key="9">
    <source>
        <dbReference type="Proteomes" id="UP000291022"/>
    </source>
</evidence>
<feature type="coiled-coil region" evidence="3">
    <location>
        <begin position="25"/>
        <end position="66"/>
    </location>
</feature>
<dbReference type="InterPro" id="IPR019748">
    <property type="entry name" value="FERM_central"/>
</dbReference>
<feature type="domain" description="MyTH4" evidence="7">
    <location>
        <begin position="705"/>
        <end position="859"/>
    </location>
</feature>
<feature type="compositionally biased region" description="Basic and acidic residues" evidence="4">
    <location>
        <begin position="308"/>
        <end position="324"/>
    </location>
</feature>
<reference evidence="8" key="2">
    <citation type="submission" date="2025-08" db="UniProtKB">
        <authorList>
            <consortium name="Ensembl"/>
        </authorList>
    </citation>
    <scope>IDENTIFICATION</scope>
</reference>
<dbReference type="Pfam" id="PF00373">
    <property type="entry name" value="FERM_M"/>
    <property type="match status" value="1"/>
</dbReference>
<accession>A0A452QZV9</accession>
<evidence type="ECO:0000313" key="8">
    <source>
        <dbReference type="Ensembl" id="ENSUAMP00000011374.1"/>
    </source>
</evidence>
<evidence type="ECO:0000256" key="4">
    <source>
        <dbReference type="SAM" id="MobiDB-lite"/>
    </source>
</evidence>
<dbReference type="SUPFAM" id="SSF50729">
    <property type="entry name" value="PH domain-like"/>
    <property type="match status" value="2"/>
</dbReference>
<evidence type="ECO:0000259" key="6">
    <source>
        <dbReference type="PROSITE" id="PS50057"/>
    </source>
</evidence>
<dbReference type="GO" id="GO:0005856">
    <property type="term" value="C:cytoskeleton"/>
    <property type="evidence" value="ECO:0007669"/>
    <property type="project" value="InterPro"/>
</dbReference>
<reference evidence="9" key="1">
    <citation type="submission" date="2016-06" db="EMBL/GenBank/DDBJ databases">
        <title>De novo assembly and RNA-Seq shows season-dependent expression and editing in black bear kidneys.</title>
        <authorList>
            <person name="Korstanje R."/>
            <person name="Srivastava A."/>
            <person name="Sarsani V.K."/>
            <person name="Sheehan S.M."/>
            <person name="Seger R.L."/>
            <person name="Barter M.E."/>
            <person name="Lindqvist C."/>
            <person name="Brody L.C."/>
            <person name="Mullikin J.C."/>
        </authorList>
    </citation>
    <scope>NUCLEOTIDE SEQUENCE [LARGE SCALE GENOMIC DNA]</scope>
</reference>
<keyword evidence="2 3" id="KW-0175">Coiled coil</keyword>
<dbReference type="Ensembl" id="ENSUAMT00000012792.1">
    <property type="protein sequence ID" value="ENSUAMP00000011374.1"/>
    <property type="gene ID" value="ENSUAMG00000008987.1"/>
</dbReference>
<gene>
    <name evidence="8" type="primary">PLEKHH1</name>
</gene>
<sequence length="1190" mass="132747">MEQESQPHYLLKRCLALETQLFRFRLQASKIRELLADKMQELEQRLLEAEQRAENAETQVGVMEEKVKLSNLKNVDSAGSLHRKYQELLKAMQCKDELIGQLEAQLEKQKQMRAEEAKGIQEKAAKIKEWVTLKLAELEMENQHLKSSNEQLVEQVGALQDALAGEQDRLCVCVCTLPPPLGREGSPCRPCMKPCTHRHGSASWGEGLVTAQGGTLPGTKNSAREGSLGCSLTLPKVRVPSTPRDSIQLAKRHHSQPQVGPGCFNHVVSIEMGTLSALHPSSLPEAEARARPREAPESMEVEEPPPAGKKEEDRQSPKARRAEWEEVELGSKPPTPPLHRFPSWTGRVSGSTSAHRKGCVLQGELEWGRAPVLQRATQISTVPFVDESSGSDDDCSSQASFRTSVPCCESRKTSGLGSPRAIKRGTEEGLGGCGAEAAPCLLPCAGLPRESLEKSGYLLKMGSRVKTWKRRWFVLRQGQIMYYKSPSDVIRKPQGQVELNSRCQIVRGEGAQTFQLISEKKTYYLTADSPGLLEEWVRVLQSLLKVQAVGPPALPRGGTKPAVKGWLTKVKHGHSKLVWCALVGRTFYYYRSHEDKRPLGHLSVRDARIEEVDRSCDSDEDYEAGGSRRLLSSHCTLVIHPPEHSPTYLLIGTKHEKDTWLYHLTVAAGGSSARVGTAYEQLIGKLMDGEGDPDSPLWRHPMLCYSKDGLYTSLTTLPSEALQTEAVKLFKSCQLFINVPVEAASVDYHVSLAQAALQVCLAHPELQSEIYCQLMKQTSCRPPQKCSLVQCWQLLALCAPLFLPQHHFLWYVKQQLQRHADPRNETGQYATYCQRAVERTLQTGEREARPSRMEVVSILLRNPFHHSSPFSIPVHFANGTYQVVGFDGSSTVDEFLQRLNQETGMRKSSHSGFALFTDDPSGRDLEHCLQGSIKICDAISKWEQALKELHSGKAEGGTRVVKLMYKNRLYFRSQVKGETERERLLLASQTSGEIVAGRFPVNKELALEMAALMAQVEYGDLERPSPPGPGSTPPAKVQHHLQQVLDRFYPRRYRHGAPPEQLRHLADLLTTKWTALQGCSPPECIRIYLTVARKWPFFGAKLFAAQGCWFSSGGRWEVSPELTGFFSQQVHVTYPYSSVMTFGGCRDDFMLVIRSIPDQSSGKGHIEKLLFRMAAPKVGLTAAKTCYLDL</sequence>
<protein>
    <submittedName>
        <fullName evidence="8">Pleckstrin homology, MyTH4 and FERM domain containing H1</fullName>
    </submittedName>
</protein>
<evidence type="ECO:0000256" key="3">
    <source>
        <dbReference type="SAM" id="Coils"/>
    </source>
</evidence>
<dbReference type="Pfam" id="PF00784">
    <property type="entry name" value="MyTH4"/>
    <property type="match status" value="1"/>
</dbReference>
<feature type="region of interest" description="Disordered" evidence="4">
    <location>
        <begin position="234"/>
        <end position="260"/>
    </location>
</feature>
<dbReference type="Proteomes" id="UP000291022">
    <property type="component" value="Unassembled WGS sequence"/>
</dbReference>
<dbReference type="InterPro" id="IPR014352">
    <property type="entry name" value="FERM/acyl-CoA-bd_prot_sf"/>
</dbReference>
<feature type="compositionally biased region" description="Basic and acidic residues" evidence="4">
    <location>
        <begin position="286"/>
        <end position="296"/>
    </location>
</feature>
<dbReference type="InterPro" id="IPR038185">
    <property type="entry name" value="MyTH4_dom_sf"/>
</dbReference>
<dbReference type="Gene3D" id="1.25.40.530">
    <property type="entry name" value="MyTH4 domain"/>
    <property type="match status" value="1"/>
</dbReference>
<dbReference type="InterPro" id="IPR019749">
    <property type="entry name" value="Band_41_domain"/>
</dbReference>
<dbReference type="SMART" id="SM00233">
    <property type="entry name" value="PH"/>
    <property type="match status" value="2"/>
</dbReference>
<keyword evidence="1" id="KW-0677">Repeat</keyword>
<dbReference type="Gene3D" id="3.10.20.90">
    <property type="entry name" value="Phosphatidylinositol 3-kinase Catalytic Subunit, Chain A, domain 1"/>
    <property type="match status" value="1"/>
</dbReference>
<dbReference type="Pfam" id="PF00169">
    <property type="entry name" value="PH"/>
    <property type="match status" value="1"/>
</dbReference>